<dbReference type="Pfam" id="PF13089">
    <property type="entry name" value="PP_kinase_N"/>
    <property type="match status" value="1"/>
</dbReference>
<protein>
    <recommendedName>
        <fullName evidence="6 7">Polyphosphate kinase</fullName>
        <ecNumber evidence="6 7">2.7.4.1</ecNumber>
    </recommendedName>
    <alternativeName>
        <fullName evidence="6">ATP-polyphosphate phosphotransferase</fullName>
    </alternativeName>
    <alternativeName>
        <fullName evidence="6">Polyphosphoric acid kinase</fullName>
    </alternativeName>
</protein>
<comment type="PTM">
    <text evidence="6 7">An intermediate of this reaction is the autophosphorylated ppk in which a phosphate is covalently linked to a histidine residue through a N-P bond.</text>
</comment>
<comment type="catalytic activity">
    <reaction evidence="6 7">
        <text>[phosphate](n) + ATP = [phosphate](n+1) + ADP</text>
        <dbReference type="Rhea" id="RHEA:19573"/>
        <dbReference type="Rhea" id="RHEA-COMP:9859"/>
        <dbReference type="Rhea" id="RHEA-COMP:14280"/>
        <dbReference type="ChEBI" id="CHEBI:16838"/>
        <dbReference type="ChEBI" id="CHEBI:30616"/>
        <dbReference type="ChEBI" id="CHEBI:456216"/>
        <dbReference type="EC" id="2.7.4.1"/>
    </reaction>
</comment>
<dbReference type="GO" id="GO:0009358">
    <property type="term" value="C:polyphosphate kinase complex"/>
    <property type="evidence" value="ECO:0007669"/>
    <property type="project" value="InterPro"/>
</dbReference>
<evidence type="ECO:0000256" key="3">
    <source>
        <dbReference type="ARBA" id="ARBA00022741"/>
    </source>
</evidence>
<dbReference type="PANTHER" id="PTHR30218">
    <property type="entry name" value="POLYPHOSPHATE KINASE"/>
    <property type="match status" value="1"/>
</dbReference>
<keyword evidence="2 6" id="KW-0808">Transferase</keyword>
<dbReference type="EMBL" id="QENZ01000005">
    <property type="protein sequence ID" value="PVX49986.1"/>
    <property type="molecule type" value="Genomic_DNA"/>
</dbReference>
<keyword evidence="5 6" id="KW-0067">ATP-binding</keyword>
<dbReference type="SUPFAM" id="SSF140356">
    <property type="entry name" value="PPK N-terminal domain-like"/>
    <property type="match status" value="1"/>
</dbReference>
<evidence type="ECO:0000259" key="8">
    <source>
        <dbReference type="Pfam" id="PF02503"/>
    </source>
</evidence>
<dbReference type="PIRSF" id="PIRSF015589">
    <property type="entry name" value="PP_kinase"/>
    <property type="match status" value="1"/>
</dbReference>
<dbReference type="AlphaFoldDB" id="A0A7L4UN52"/>
<keyword evidence="6" id="KW-0479">Metal-binding</keyword>
<evidence type="ECO:0000256" key="2">
    <source>
        <dbReference type="ARBA" id="ARBA00022679"/>
    </source>
</evidence>
<feature type="domain" description="Polyphosphate kinase N-terminal" evidence="9">
    <location>
        <begin position="8"/>
        <end position="111"/>
    </location>
</feature>
<name>A0A7L4UN52_BALHA</name>
<evidence type="ECO:0000256" key="1">
    <source>
        <dbReference type="ARBA" id="ARBA00022553"/>
    </source>
</evidence>
<feature type="domain" description="Polyphosphate kinase middle" evidence="8">
    <location>
        <begin position="122"/>
        <end position="305"/>
    </location>
</feature>
<comment type="similarity">
    <text evidence="6 7">Belongs to the polyphosphate kinase 1 (PPK1) family.</text>
</comment>
<dbReference type="GO" id="GO:0006799">
    <property type="term" value="P:polyphosphate biosynthetic process"/>
    <property type="evidence" value="ECO:0007669"/>
    <property type="project" value="UniProtKB-UniRule"/>
</dbReference>
<evidence type="ECO:0000313" key="12">
    <source>
        <dbReference type="EMBL" id="PVX49986.1"/>
    </source>
</evidence>
<dbReference type="Pfam" id="PF17941">
    <property type="entry name" value="PP_kinase_C_1"/>
    <property type="match status" value="1"/>
</dbReference>
<keyword evidence="3 6" id="KW-0547">Nucleotide-binding</keyword>
<dbReference type="InterPro" id="IPR041108">
    <property type="entry name" value="PP_kinase_C_1"/>
</dbReference>
<dbReference type="Pfam" id="PF02503">
    <property type="entry name" value="PP_kinase"/>
    <property type="match status" value="1"/>
</dbReference>
<comment type="caution">
    <text evidence="12">The sequence shown here is derived from an EMBL/GenBank/DDBJ whole genome shotgun (WGS) entry which is preliminary data.</text>
</comment>
<dbReference type="InterPro" id="IPR036832">
    <property type="entry name" value="PPK_N_dom_sf"/>
</dbReference>
<feature type="binding site" evidence="6">
    <location>
        <position position="562"/>
    </location>
    <ligand>
        <name>ATP</name>
        <dbReference type="ChEBI" id="CHEBI:30616"/>
    </ligand>
</feature>
<evidence type="ECO:0000256" key="7">
    <source>
        <dbReference type="RuleBase" id="RU003800"/>
    </source>
</evidence>
<comment type="function">
    <text evidence="6 7">Catalyzes the reversible transfer of the terminal phosphate of ATP to form a long-chain polyphosphate (polyP).</text>
</comment>
<dbReference type="Proteomes" id="UP000251835">
    <property type="component" value="Unassembled WGS sequence"/>
</dbReference>
<dbReference type="PANTHER" id="PTHR30218:SF0">
    <property type="entry name" value="POLYPHOSPHATE KINASE"/>
    <property type="match status" value="1"/>
</dbReference>
<dbReference type="GO" id="GO:0005524">
    <property type="term" value="F:ATP binding"/>
    <property type="evidence" value="ECO:0007669"/>
    <property type="project" value="UniProtKB-KW"/>
</dbReference>
<dbReference type="InterPro" id="IPR036830">
    <property type="entry name" value="PP_kinase_middle_dom_sf"/>
</dbReference>
<feature type="binding site" evidence="6">
    <location>
        <position position="589"/>
    </location>
    <ligand>
        <name>ATP</name>
        <dbReference type="ChEBI" id="CHEBI:30616"/>
    </ligand>
</feature>
<dbReference type="SUPFAM" id="SSF143724">
    <property type="entry name" value="PHP14-like"/>
    <property type="match status" value="1"/>
</dbReference>
<dbReference type="Gene3D" id="3.30.1840.10">
    <property type="entry name" value="Polyphosphate kinase middle domain"/>
    <property type="match status" value="1"/>
</dbReference>
<dbReference type="NCBIfam" id="NF003917">
    <property type="entry name" value="PRK05443.1-1"/>
    <property type="match status" value="1"/>
</dbReference>
<organism evidence="12 13">
    <name type="scientific">Balneicella halophila</name>
    <dbReference type="NCBI Taxonomy" id="1537566"/>
    <lineage>
        <taxon>Bacteria</taxon>
        <taxon>Pseudomonadati</taxon>
        <taxon>Bacteroidota</taxon>
        <taxon>Bacteroidia</taxon>
        <taxon>Bacteroidales</taxon>
        <taxon>Balneicellaceae</taxon>
        <taxon>Balneicella</taxon>
    </lineage>
</organism>
<dbReference type="Gene3D" id="3.30.870.10">
    <property type="entry name" value="Endonuclease Chain A"/>
    <property type="match status" value="2"/>
</dbReference>
<evidence type="ECO:0000256" key="6">
    <source>
        <dbReference type="HAMAP-Rule" id="MF_00347"/>
    </source>
</evidence>
<dbReference type="OrthoDB" id="9761456at2"/>
<evidence type="ECO:0000259" key="9">
    <source>
        <dbReference type="Pfam" id="PF13089"/>
    </source>
</evidence>
<feature type="binding site" evidence="6">
    <location>
        <position position="466"/>
    </location>
    <ligand>
        <name>ATP</name>
        <dbReference type="ChEBI" id="CHEBI:30616"/>
    </ligand>
</feature>
<comment type="cofactor">
    <cofactor evidence="6">
        <name>Mg(2+)</name>
        <dbReference type="ChEBI" id="CHEBI:18420"/>
    </cofactor>
</comment>
<dbReference type="InterPro" id="IPR024953">
    <property type="entry name" value="PP_kinase_middle"/>
</dbReference>
<dbReference type="GO" id="GO:0008976">
    <property type="term" value="F:polyphosphate kinase activity"/>
    <property type="evidence" value="ECO:0007669"/>
    <property type="project" value="UniProtKB-UniRule"/>
</dbReference>
<sequence length="686" mass="80522">MPTNTYRFFNRELSWLSFNKRVLDEAKSEELPLYERINFLAIYSNNLEEFFSVRVASYKKLQRLSEDIGNGDTKPGKILNEIRKTVNSHLQEFNQIFDDVIEKLKSNNIYLVRDFKKLDENQKSYITELFHDALIPHTHPMLLLKDRVNPFLQNNVPYYLLRLYKKKSKASKPQPRYAIVRIPSHHFDRFIEIPQRDGRHFIMFLDDIVRYNLSSLFPGYTIDKAHTFMVTRDADFEVEDELDGDIIDNIEKNVLRREVGEYSRFSYDHNMPARMVEVLKDNFKLIYTDMLEAGKYLKLNDLFSFPNPFYPEMEREKFHHLNVKELDEANTILKALKKKEYLLHFPYHSYHYVIRMLNEAAIDPKVEKIMVTQYRVAKNSAVVEALIGAARNGKEVTVFVEVKARFDETANLHFAKEMQHAGIKIIYSIPGIKVHAKVALVLRKGDSTNYAFLSTGNFNEKTATLYSDIGYFTKKPEIITDLVNLFDYLENQNTSPRFKHLFIGQFNLYKNIIKLIEREIKNKKDGKKAHMILKMNGLQEKNVIEKLYEASLAGVKVDLIVRGICCLVPNQKYSKNIKIIRIVDRFLEHARVFYFYNDGDEEFYLSSADLMNRNMHRRIESAFPIVDEPLKKQIKDFLDIQLADNLSACLVNEKLENVRIEREPNTPAIRAQAEMCDYVQGLENKN</sequence>
<dbReference type="SUPFAM" id="SSF56024">
    <property type="entry name" value="Phospholipase D/nuclease"/>
    <property type="match status" value="2"/>
</dbReference>
<keyword evidence="4 6" id="KW-0418">Kinase</keyword>
<dbReference type="Gene3D" id="1.20.58.310">
    <property type="entry name" value="Polyphosphate kinase N-terminal domain"/>
    <property type="match status" value="1"/>
</dbReference>
<feature type="domain" description="Polyphosphate kinase C-terminal" evidence="11">
    <location>
        <begin position="332"/>
        <end position="493"/>
    </location>
</feature>
<evidence type="ECO:0000259" key="10">
    <source>
        <dbReference type="Pfam" id="PF13090"/>
    </source>
</evidence>
<feature type="active site" description="Phosphohistidine intermediate" evidence="6">
    <location>
        <position position="435"/>
    </location>
</feature>
<evidence type="ECO:0000313" key="13">
    <source>
        <dbReference type="Proteomes" id="UP000251835"/>
    </source>
</evidence>
<dbReference type="EC" id="2.7.4.1" evidence="6 7"/>
<evidence type="ECO:0000256" key="5">
    <source>
        <dbReference type="ARBA" id="ARBA00022840"/>
    </source>
</evidence>
<dbReference type="InterPro" id="IPR003414">
    <property type="entry name" value="PP_kinase"/>
</dbReference>
<keyword evidence="1 6" id="KW-0597">Phosphoprotein</keyword>
<dbReference type="InterPro" id="IPR025198">
    <property type="entry name" value="PPK_N_dom"/>
</dbReference>
<keyword evidence="13" id="KW-1185">Reference proteome</keyword>
<evidence type="ECO:0000259" key="11">
    <source>
        <dbReference type="Pfam" id="PF17941"/>
    </source>
</evidence>
<dbReference type="GO" id="GO:0046872">
    <property type="term" value="F:metal ion binding"/>
    <property type="evidence" value="ECO:0007669"/>
    <property type="project" value="UniProtKB-KW"/>
</dbReference>
<gene>
    <name evidence="6" type="primary">ppk</name>
    <name evidence="12" type="ORF">C7377_1631</name>
</gene>
<feature type="binding site" evidence="6">
    <location>
        <position position="46"/>
    </location>
    <ligand>
        <name>ATP</name>
        <dbReference type="ChEBI" id="CHEBI:30616"/>
    </ligand>
</feature>
<dbReference type="RefSeq" id="WP_116496849.1">
    <property type="nucleotide sequence ID" value="NZ_QENZ01000005.1"/>
</dbReference>
<reference evidence="12 13" key="1">
    <citation type="submission" date="2018-05" db="EMBL/GenBank/DDBJ databases">
        <title>Genomic Encyclopedia of Type Strains, Phase IV (KMG-IV): sequencing the most valuable type-strain genomes for metagenomic binning, comparative biology and taxonomic classification.</title>
        <authorList>
            <person name="Goeker M."/>
        </authorList>
    </citation>
    <scope>NUCLEOTIDE SEQUENCE [LARGE SCALE GENOMIC DNA]</scope>
    <source>
        <strain evidence="12 13">DSM 28579</strain>
    </source>
</reference>
<evidence type="ECO:0000256" key="4">
    <source>
        <dbReference type="ARBA" id="ARBA00022777"/>
    </source>
</evidence>
<feature type="domain" description="Polyphosphate kinase C-terminal" evidence="10">
    <location>
        <begin position="501"/>
        <end position="672"/>
    </location>
</feature>
<dbReference type="NCBIfam" id="TIGR03705">
    <property type="entry name" value="poly_P_kin"/>
    <property type="match status" value="1"/>
</dbReference>
<dbReference type="HAMAP" id="MF_00347">
    <property type="entry name" value="Polyphosphate_kinase"/>
    <property type="match status" value="1"/>
</dbReference>
<keyword evidence="6" id="KW-0460">Magnesium</keyword>
<dbReference type="InterPro" id="IPR025200">
    <property type="entry name" value="PPK_C_dom2"/>
</dbReference>
<proteinExistence type="inferred from homology"/>
<feature type="binding site" evidence="6">
    <location>
        <position position="375"/>
    </location>
    <ligand>
        <name>Mg(2+)</name>
        <dbReference type="ChEBI" id="CHEBI:18420"/>
    </ligand>
</feature>
<accession>A0A7L4UN52</accession>
<feature type="binding site" evidence="6">
    <location>
        <position position="405"/>
    </location>
    <ligand>
        <name>Mg(2+)</name>
        <dbReference type="ChEBI" id="CHEBI:18420"/>
    </ligand>
</feature>
<dbReference type="Pfam" id="PF13090">
    <property type="entry name" value="PP_kinase_C"/>
    <property type="match status" value="1"/>
</dbReference>